<proteinExistence type="predicted"/>
<gene>
    <name evidence="1" type="ORF">ABID52_000634</name>
</gene>
<sequence>MFFFARVFVKGKEFSEHTKRAYRANAKTLLDYLAENKLSFSDIGYPEVN</sequence>
<evidence type="ECO:0000313" key="2">
    <source>
        <dbReference type="Proteomes" id="UP001549097"/>
    </source>
</evidence>
<protein>
    <submittedName>
        <fullName evidence="1">Uncharacterized protein</fullName>
    </submittedName>
</protein>
<name>A0ABV2LHU6_9BACL</name>
<keyword evidence="2" id="KW-1185">Reference proteome</keyword>
<dbReference type="RefSeq" id="WP_198768358.1">
    <property type="nucleotide sequence ID" value="NZ_JAEACF010000001.1"/>
</dbReference>
<reference evidence="1 2" key="1">
    <citation type="submission" date="2024-06" db="EMBL/GenBank/DDBJ databases">
        <title>Genomic Encyclopedia of Type Strains, Phase IV (KMG-IV): sequencing the most valuable type-strain genomes for metagenomic binning, comparative biology and taxonomic classification.</title>
        <authorList>
            <person name="Goeker M."/>
        </authorList>
    </citation>
    <scope>NUCLEOTIDE SEQUENCE [LARGE SCALE GENOMIC DNA]</scope>
    <source>
        <strain evidence="1 2">DSM 100124</strain>
    </source>
</reference>
<dbReference type="Proteomes" id="UP001549097">
    <property type="component" value="Unassembled WGS sequence"/>
</dbReference>
<accession>A0ABV2LHU6</accession>
<comment type="caution">
    <text evidence="1">The sequence shown here is derived from an EMBL/GenBank/DDBJ whole genome shotgun (WGS) entry which is preliminary data.</text>
</comment>
<organism evidence="1 2">
    <name type="scientific">Fictibacillus halophilus</name>
    <dbReference type="NCBI Taxonomy" id="1610490"/>
    <lineage>
        <taxon>Bacteria</taxon>
        <taxon>Bacillati</taxon>
        <taxon>Bacillota</taxon>
        <taxon>Bacilli</taxon>
        <taxon>Bacillales</taxon>
        <taxon>Fictibacillaceae</taxon>
        <taxon>Fictibacillus</taxon>
    </lineage>
</organism>
<dbReference type="EMBL" id="JBEPMP010000001">
    <property type="protein sequence ID" value="MET3727053.1"/>
    <property type="molecule type" value="Genomic_DNA"/>
</dbReference>
<evidence type="ECO:0000313" key="1">
    <source>
        <dbReference type="EMBL" id="MET3727053.1"/>
    </source>
</evidence>